<evidence type="ECO:0000256" key="1">
    <source>
        <dbReference type="SAM" id="SignalP"/>
    </source>
</evidence>
<proteinExistence type="predicted"/>
<dbReference type="OrthoDB" id="1099258at2"/>
<name>A0A1M7LNK8_9FLAO</name>
<gene>
    <name evidence="2" type="ORF">SAMN05216269_10764</name>
</gene>
<keyword evidence="1" id="KW-0732">Signal</keyword>
<reference evidence="3" key="1">
    <citation type="submission" date="2016-11" db="EMBL/GenBank/DDBJ databases">
        <authorList>
            <person name="Varghese N."/>
            <person name="Submissions S."/>
        </authorList>
    </citation>
    <scope>NUCLEOTIDE SEQUENCE [LARGE SCALE GENOMIC DNA]</scope>
    <source>
        <strain evidence="3">CGMCC 1.2749</strain>
    </source>
</reference>
<dbReference type="RefSeq" id="WP_073209024.1">
    <property type="nucleotide sequence ID" value="NZ_FRCL01000007.1"/>
</dbReference>
<dbReference type="Proteomes" id="UP000184092">
    <property type="component" value="Unassembled WGS sequence"/>
</dbReference>
<protein>
    <recommendedName>
        <fullName evidence="4">Beta-lactamase-inhibitor-like, PepSY-like</fullName>
    </recommendedName>
</protein>
<evidence type="ECO:0000313" key="3">
    <source>
        <dbReference type="Proteomes" id="UP000184092"/>
    </source>
</evidence>
<feature type="chain" id="PRO_5013359981" description="Beta-lactamase-inhibitor-like, PepSY-like" evidence="1">
    <location>
        <begin position="22"/>
        <end position="112"/>
    </location>
</feature>
<accession>A0A1M7LNK8</accession>
<evidence type="ECO:0008006" key="4">
    <source>
        <dbReference type="Google" id="ProtNLM"/>
    </source>
</evidence>
<feature type="signal peptide" evidence="1">
    <location>
        <begin position="1"/>
        <end position="21"/>
    </location>
</feature>
<evidence type="ECO:0000313" key="2">
    <source>
        <dbReference type="EMBL" id="SHM79664.1"/>
    </source>
</evidence>
<keyword evidence="3" id="KW-1185">Reference proteome</keyword>
<sequence length="112" mass="11997">MKKLLLSTAILLGSISTFAQASTTIAVGETESNTKIASSVKTEMPTANAQDSYTEVRLGEVPTEVKVSLLKTLPGSKLEKAFVNDKKEYKMEVKAGKKSNTVFADATGKLIK</sequence>
<dbReference type="STRING" id="178356.SAMN05216269_10764"/>
<organism evidence="2 3">
    <name type="scientific">Flavobacterium xinjiangense</name>
    <dbReference type="NCBI Taxonomy" id="178356"/>
    <lineage>
        <taxon>Bacteria</taxon>
        <taxon>Pseudomonadati</taxon>
        <taxon>Bacteroidota</taxon>
        <taxon>Flavobacteriia</taxon>
        <taxon>Flavobacteriales</taxon>
        <taxon>Flavobacteriaceae</taxon>
        <taxon>Flavobacterium</taxon>
    </lineage>
</organism>
<dbReference type="EMBL" id="FRCL01000007">
    <property type="protein sequence ID" value="SHM79664.1"/>
    <property type="molecule type" value="Genomic_DNA"/>
</dbReference>
<dbReference type="AlphaFoldDB" id="A0A1M7LNK8"/>